<dbReference type="Proteomes" id="UP000729402">
    <property type="component" value="Unassembled WGS sequence"/>
</dbReference>
<evidence type="ECO:0000256" key="1">
    <source>
        <dbReference type="ARBA" id="ARBA00005296"/>
    </source>
</evidence>
<keyword evidence="2" id="KW-0804">Transcription</keyword>
<keyword evidence="3" id="KW-0812">Transmembrane</keyword>
<dbReference type="FunFam" id="2.20.70.30:FF:000001">
    <property type="entry name" value="Transcription factor BTF3 homolog"/>
    <property type="match status" value="1"/>
</dbReference>
<keyword evidence="2" id="KW-0805">Transcription regulation</keyword>
<accession>A0A8J5UV92</accession>
<keyword evidence="3" id="KW-0472">Membrane</keyword>
<organism evidence="5 6">
    <name type="scientific">Zizania palustris</name>
    <name type="common">Northern wild rice</name>
    <dbReference type="NCBI Taxonomy" id="103762"/>
    <lineage>
        <taxon>Eukaryota</taxon>
        <taxon>Viridiplantae</taxon>
        <taxon>Streptophyta</taxon>
        <taxon>Embryophyta</taxon>
        <taxon>Tracheophyta</taxon>
        <taxon>Spermatophyta</taxon>
        <taxon>Magnoliopsida</taxon>
        <taxon>Liliopsida</taxon>
        <taxon>Poales</taxon>
        <taxon>Poaceae</taxon>
        <taxon>BOP clade</taxon>
        <taxon>Oryzoideae</taxon>
        <taxon>Oryzeae</taxon>
        <taxon>Zizaniinae</taxon>
        <taxon>Zizania</taxon>
    </lineage>
</organism>
<feature type="transmembrane region" description="Helical" evidence="3">
    <location>
        <begin position="106"/>
        <end position="126"/>
    </location>
</feature>
<dbReference type="AlphaFoldDB" id="A0A8J5UV92"/>
<dbReference type="OrthoDB" id="8033832at2759"/>
<proteinExistence type="inferred from homology"/>
<dbReference type="CDD" id="cd22055">
    <property type="entry name" value="NAC_BTF3"/>
    <property type="match status" value="1"/>
</dbReference>
<dbReference type="PROSITE" id="PS51151">
    <property type="entry name" value="NAC_AB"/>
    <property type="match status" value="1"/>
</dbReference>
<dbReference type="InterPro" id="IPR039370">
    <property type="entry name" value="BTF3"/>
</dbReference>
<evidence type="ECO:0000313" key="6">
    <source>
        <dbReference type="Proteomes" id="UP000729402"/>
    </source>
</evidence>
<reference evidence="5" key="2">
    <citation type="submission" date="2021-02" db="EMBL/GenBank/DDBJ databases">
        <authorList>
            <person name="Kimball J.A."/>
            <person name="Haas M.W."/>
            <person name="Macchietto M."/>
            <person name="Kono T."/>
            <person name="Duquette J."/>
            <person name="Shao M."/>
        </authorList>
    </citation>
    <scope>NUCLEOTIDE SEQUENCE</scope>
    <source>
        <tissue evidence="5">Fresh leaf tissue</tissue>
    </source>
</reference>
<evidence type="ECO:0000256" key="3">
    <source>
        <dbReference type="SAM" id="Phobius"/>
    </source>
</evidence>
<dbReference type="InterPro" id="IPR002715">
    <property type="entry name" value="Nas_poly-pep-assoc_cplx_dom"/>
</dbReference>
<keyword evidence="3" id="KW-1133">Transmembrane helix</keyword>
<feature type="domain" description="NAC-A/B" evidence="4">
    <location>
        <begin position="33"/>
        <end position="97"/>
    </location>
</feature>
<evidence type="ECO:0000313" key="5">
    <source>
        <dbReference type="EMBL" id="KAG8044237.1"/>
    </source>
</evidence>
<comment type="caution">
    <text evidence="5">The sequence shown here is derived from an EMBL/GenBank/DDBJ whole genome shotgun (WGS) entry which is preliminary data.</text>
</comment>
<dbReference type="PANTHER" id="PTHR10351">
    <property type="entry name" value="TRANSCRIPTION FACTOR BTF3 FAMILY MEMBER"/>
    <property type="match status" value="1"/>
</dbReference>
<dbReference type="SMART" id="SM01407">
    <property type="entry name" value="NAC"/>
    <property type="match status" value="1"/>
</dbReference>
<evidence type="ECO:0000259" key="4">
    <source>
        <dbReference type="PROSITE" id="PS51151"/>
    </source>
</evidence>
<comment type="subunit">
    <text evidence="2">Part of the nascent polypeptide-associated complex (NAC).</text>
</comment>
<sequence length="137" mass="15122">MNKERLMKMAGAVRTGGKGTMRRKKKAVHKTVTTDDKRLQATLKRVGVNTIPAIEEVNIFKDDLVIQFVNPKVQASIAANTWVVSGAPQTKSMTCLLAHPFNSHKIYAFFRLLSLLVLLAFAQLPISPLGESCVTNE</sequence>
<reference evidence="5" key="1">
    <citation type="journal article" date="2021" name="bioRxiv">
        <title>Whole Genome Assembly and Annotation of Northern Wild Rice, Zizania palustris L., Supports a Whole Genome Duplication in the Zizania Genus.</title>
        <authorList>
            <person name="Haas M."/>
            <person name="Kono T."/>
            <person name="Macchietto M."/>
            <person name="Millas R."/>
            <person name="McGilp L."/>
            <person name="Shao M."/>
            <person name="Duquette J."/>
            <person name="Hirsch C.N."/>
            <person name="Kimball J."/>
        </authorList>
    </citation>
    <scope>NUCLEOTIDE SEQUENCE</scope>
    <source>
        <tissue evidence="5">Fresh leaf tissue</tissue>
    </source>
</reference>
<name>A0A8J5UV92_ZIZPA</name>
<dbReference type="Pfam" id="PF01849">
    <property type="entry name" value="NAC"/>
    <property type="match status" value="1"/>
</dbReference>
<protein>
    <recommendedName>
        <fullName evidence="2">Nascent polypeptide-associated complex subunit beta</fullName>
    </recommendedName>
</protein>
<dbReference type="EMBL" id="JAAALK010000836">
    <property type="protein sequence ID" value="KAG8044237.1"/>
    <property type="molecule type" value="Genomic_DNA"/>
</dbReference>
<gene>
    <name evidence="5" type="ORF">GUJ93_ZPchr0226g7149</name>
</gene>
<keyword evidence="6" id="KW-1185">Reference proteome</keyword>
<evidence type="ECO:0000256" key="2">
    <source>
        <dbReference type="RuleBase" id="RU361272"/>
    </source>
</evidence>
<comment type="similarity">
    <text evidence="1 2">Belongs to the NAC-beta family.</text>
</comment>